<evidence type="ECO:0000256" key="2">
    <source>
        <dbReference type="SAM" id="SignalP"/>
    </source>
</evidence>
<feature type="compositionally biased region" description="Basic and acidic residues" evidence="1">
    <location>
        <begin position="46"/>
        <end position="57"/>
    </location>
</feature>
<feature type="compositionally biased region" description="Polar residues" evidence="1">
    <location>
        <begin position="58"/>
        <end position="67"/>
    </location>
</feature>
<comment type="caution">
    <text evidence="3">The sequence shown here is derived from an EMBL/GenBank/DDBJ whole genome shotgun (WGS) entry which is preliminary data.</text>
</comment>
<dbReference type="Proteomes" id="UP001054837">
    <property type="component" value="Unassembled WGS sequence"/>
</dbReference>
<gene>
    <name evidence="3" type="ORF">CDAR_18201</name>
</gene>
<evidence type="ECO:0000256" key="1">
    <source>
        <dbReference type="SAM" id="MobiDB-lite"/>
    </source>
</evidence>
<feature type="chain" id="PRO_5043517591" evidence="2">
    <location>
        <begin position="24"/>
        <end position="111"/>
    </location>
</feature>
<evidence type="ECO:0000313" key="4">
    <source>
        <dbReference type="Proteomes" id="UP001054837"/>
    </source>
</evidence>
<feature type="signal peptide" evidence="2">
    <location>
        <begin position="1"/>
        <end position="23"/>
    </location>
</feature>
<name>A0AAV4V516_9ARAC</name>
<keyword evidence="2" id="KW-0732">Signal</keyword>
<keyword evidence="4" id="KW-1185">Reference proteome</keyword>
<organism evidence="3 4">
    <name type="scientific">Caerostris darwini</name>
    <dbReference type="NCBI Taxonomy" id="1538125"/>
    <lineage>
        <taxon>Eukaryota</taxon>
        <taxon>Metazoa</taxon>
        <taxon>Ecdysozoa</taxon>
        <taxon>Arthropoda</taxon>
        <taxon>Chelicerata</taxon>
        <taxon>Arachnida</taxon>
        <taxon>Araneae</taxon>
        <taxon>Araneomorphae</taxon>
        <taxon>Entelegynae</taxon>
        <taxon>Araneoidea</taxon>
        <taxon>Araneidae</taxon>
        <taxon>Caerostris</taxon>
    </lineage>
</organism>
<evidence type="ECO:0000313" key="3">
    <source>
        <dbReference type="EMBL" id="GIY65024.1"/>
    </source>
</evidence>
<feature type="region of interest" description="Disordered" evidence="1">
    <location>
        <begin position="46"/>
        <end position="68"/>
    </location>
</feature>
<protein>
    <submittedName>
        <fullName evidence="3">Uncharacterized protein</fullName>
    </submittedName>
</protein>
<dbReference type="EMBL" id="BPLQ01012371">
    <property type="protein sequence ID" value="GIY65024.1"/>
    <property type="molecule type" value="Genomic_DNA"/>
</dbReference>
<dbReference type="AlphaFoldDB" id="A0AAV4V516"/>
<sequence length="111" mass="12874">MSDHKQFILLLVHWMSLSPPFELLTSMADRGMVCYHKQLVEDDRVTRSPTKDVEKKNYTTSEESLNISGEEKQKVNNPFWQEKLGNILGVRVVHQPLLGTLPRLYRHGQGR</sequence>
<reference evidence="3 4" key="1">
    <citation type="submission" date="2021-06" db="EMBL/GenBank/DDBJ databases">
        <title>Caerostris darwini draft genome.</title>
        <authorList>
            <person name="Kono N."/>
            <person name="Arakawa K."/>
        </authorList>
    </citation>
    <scope>NUCLEOTIDE SEQUENCE [LARGE SCALE GENOMIC DNA]</scope>
</reference>
<accession>A0AAV4V516</accession>
<proteinExistence type="predicted"/>